<dbReference type="InterPro" id="IPR051928">
    <property type="entry name" value="NorD/CobT"/>
</dbReference>
<gene>
    <name evidence="3" type="ORF">FHP89_13845</name>
</gene>
<dbReference type="InterPro" id="IPR002035">
    <property type="entry name" value="VWF_A"/>
</dbReference>
<dbReference type="Pfam" id="PF00092">
    <property type="entry name" value="VWA"/>
    <property type="match status" value="1"/>
</dbReference>
<dbReference type="SMART" id="SM00327">
    <property type="entry name" value="VWA"/>
    <property type="match status" value="1"/>
</dbReference>
<proteinExistence type="predicted"/>
<dbReference type="Proteomes" id="UP000318349">
    <property type="component" value="Unassembled WGS sequence"/>
</dbReference>
<evidence type="ECO:0000256" key="1">
    <source>
        <dbReference type="SAM" id="MobiDB-lite"/>
    </source>
</evidence>
<evidence type="ECO:0000313" key="4">
    <source>
        <dbReference type="Proteomes" id="UP000318349"/>
    </source>
</evidence>
<dbReference type="EMBL" id="VMNI01000013">
    <property type="protein sequence ID" value="TVO75428.1"/>
    <property type="molecule type" value="Genomic_DNA"/>
</dbReference>
<dbReference type="PROSITE" id="PS50234">
    <property type="entry name" value="VWFA"/>
    <property type="match status" value="1"/>
</dbReference>
<evidence type="ECO:0000313" key="3">
    <source>
        <dbReference type="EMBL" id="TVO75428.1"/>
    </source>
</evidence>
<feature type="domain" description="VWFA" evidence="2">
    <location>
        <begin position="375"/>
        <end position="559"/>
    </location>
</feature>
<feature type="region of interest" description="Disordered" evidence="1">
    <location>
        <begin position="220"/>
        <end position="243"/>
    </location>
</feature>
<organism evidence="3 4">
    <name type="scientific">Denitromonas halophila</name>
    <dbReference type="NCBI Taxonomy" id="1629404"/>
    <lineage>
        <taxon>Bacteria</taxon>
        <taxon>Pseudomonadati</taxon>
        <taxon>Pseudomonadota</taxon>
        <taxon>Betaproteobacteria</taxon>
        <taxon>Rhodocyclales</taxon>
        <taxon>Zoogloeaceae</taxon>
        <taxon>Denitromonas</taxon>
    </lineage>
</organism>
<name>A0A557REE8_9RHOO</name>
<dbReference type="InterPro" id="IPR036465">
    <property type="entry name" value="vWFA_dom_sf"/>
</dbReference>
<evidence type="ECO:0000259" key="2">
    <source>
        <dbReference type="PROSITE" id="PS50234"/>
    </source>
</evidence>
<dbReference type="Gene3D" id="3.40.50.410">
    <property type="entry name" value="von Willebrand factor, type A domain"/>
    <property type="match status" value="1"/>
</dbReference>
<dbReference type="SUPFAM" id="SSF53300">
    <property type="entry name" value="vWA-like"/>
    <property type="match status" value="1"/>
</dbReference>
<dbReference type="PANTHER" id="PTHR41248">
    <property type="entry name" value="NORD PROTEIN"/>
    <property type="match status" value="1"/>
</dbReference>
<comment type="caution">
    <text evidence="3">The sequence shown here is derived from an EMBL/GenBank/DDBJ whole genome shotgun (WGS) entry which is preliminary data.</text>
</comment>
<accession>A0A557REE8</accession>
<protein>
    <submittedName>
        <fullName evidence="3">VWA domain-containing protein</fullName>
    </submittedName>
</protein>
<dbReference type="AlphaFoldDB" id="A0A557REE8"/>
<dbReference type="PANTHER" id="PTHR41248:SF1">
    <property type="entry name" value="NORD PROTEIN"/>
    <property type="match status" value="1"/>
</dbReference>
<reference evidence="3 4" key="1">
    <citation type="submission" date="2019-07" db="EMBL/GenBank/DDBJ databases">
        <title>The pathways for chlorine oxyanion respiration interact through the shared metabolite chlorate.</title>
        <authorList>
            <person name="Barnum T.P."/>
            <person name="Cheng Y."/>
            <person name="Hill K.A."/>
            <person name="Lucas L.N."/>
            <person name="Carlson H.K."/>
            <person name="Coates J.D."/>
        </authorList>
    </citation>
    <scope>NUCLEOTIDE SEQUENCE [LARGE SCALE GENOMIC DNA]</scope>
    <source>
        <strain evidence="3 4">SFB-1</strain>
    </source>
</reference>
<feature type="compositionally biased region" description="Low complexity" evidence="1">
    <location>
        <begin position="228"/>
        <end position="237"/>
    </location>
</feature>
<sequence length="580" mass="63363">MIHDTGAHHPLRLLAAAVVGRPVSISYLLDPAAAAWTDGDRIYLPGALPAGECARALLVQCALLAGGAMRVVGLRTLVGSIELRQRFLVLEVERCCGLIESRLPRSFLDALSIYATGASSESAEMSLQIAGQRKRLPAPPTWFGTVKPWRIMRQNLQGSQRKLNEQKLSQLESRISAIEDDAPDDDEDALKRNPFWKLFSSPLGKDGLFSRFMQEIFDMQSSPDKASADSGAEGSSEMVSGRAGRQMRDIANALRSSMQLTIPSALMAAEGGAHRYPEWDCEKQAYRTDWTCVEEVTAGAETPVFDVATLASGVDRPLQRTLARLCLGFRRHSGQRQGEDLVLDPLVRLAVDLRSGHSGDERIYSSSLRTRRDLGVLILLDTSSSTLESTGSDRVFDRQAQAAWRLCRSFDLLGDRVAMYGFHSWGRTLVRFQHLKTFDEPLGAAVPARMGKLSVAGYTRCGAAIRHASNLLNTHAGTPYKLMLLVSDGFPYDDQYEGQHASEDTRKALEEAAADGVACLCLSIGSDADRARLLQAYGNTHFLAVGDVTELASRLRGAVEKAVAAASRIRRVSESGRRVA</sequence>